<dbReference type="PANTHER" id="PTHR43110:SF1">
    <property type="entry name" value="THIOL PEROXIDASE"/>
    <property type="match status" value="1"/>
</dbReference>
<keyword evidence="1" id="KW-0560">Oxidoreductase</keyword>
<organism evidence="5 6">
    <name type="scientific">Marine Group III euryarchaeote CG-Epi1</name>
    <dbReference type="NCBI Taxonomy" id="1888995"/>
    <lineage>
        <taxon>Archaea</taxon>
        <taxon>Methanobacteriati</taxon>
        <taxon>Thermoplasmatota</taxon>
        <taxon>Thermoplasmata</taxon>
        <taxon>Candidatus Thermoprofundales</taxon>
    </lineage>
</organism>
<feature type="active site" description="Cysteine sulfenic acid (-SOH) intermediate; for peroxidase activity" evidence="3">
    <location>
        <position position="42"/>
    </location>
</feature>
<dbReference type="EMBL" id="MIZA01000020">
    <property type="protein sequence ID" value="OIR18486.1"/>
    <property type="molecule type" value="Genomic_DNA"/>
</dbReference>
<dbReference type="Pfam" id="PF00578">
    <property type="entry name" value="AhpC-TSA"/>
    <property type="match status" value="1"/>
</dbReference>
<protein>
    <recommendedName>
        <fullName evidence="4">Thioredoxin domain-containing protein</fullName>
    </recommendedName>
</protein>
<dbReference type="GO" id="GO:0016209">
    <property type="term" value="F:antioxidant activity"/>
    <property type="evidence" value="ECO:0007669"/>
    <property type="project" value="InterPro"/>
</dbReference>
<dbReference type="PANTHER" id="PTHR43110">
    <property type="entry name" value="THIOL PEROXIDASE"/>
    <property type="match status" value="1"/>
</dbReference>
<sequence length="154" mass="16860">MIGESAPNFTLKNTSKEDVSLADYAGKTVILAFYPGAFTGVCDTEMCSFQDNLSKLNESNSDVIGISVDSPWANAEFASKYNLKFELLSDIDREVVEAYDAKFVGLGGIEGYESANRVVVVIDKEGIVRHRWVAENPGVEPDYDEIVSFAQSLS</sequence>
<dbReference type="GO" id="GO:0016491">
    <property type="term" value="F:oxidoreductase activity"/>
    <property type="evidence" value="ECO:0007669"/>
    <property type="project" value="UniProtKB-KW"/>
</dbReference>
<dbReference type="InterPro" id="IPR036249">
    <property type="entry name" value="Thioredoxin-like_sf"/>
</dbReference>
<evidence type="ECO:0000313" key="5">
    <source>
        <dbReference type="EMBL" id="OIR18486.1"/>
    </source>
</evidence>
<evidence type="ECO:0000256" key="3">
    <source>
        <dbReference type="PIRSR" id="PIRSR000239-1"/>
    </source>
</evidence>
<dbReference type="STRING" id="1888995.BD935_01645"/>
<evidence type="ECO:0000259" key="4">
    <source>
        <dbReference type="PROSITE" id="PS51352"/>
    </source>
</evidence>
<dbReference type="PIRSF" id="PIRSF000239">
    <property type="entry name" value="AHPC"/>
    <property type="match status" value="1"/>
</dbReference>
<comment type="caution">
    <text evidence="5">The sequence shown here is derived from an EMBL/GenBank/DDBJ whole genome shotgun (WGS) entry which is preliminary data.</text>
</comment>
<dbReference type="InterPro" id="IPR013766">
    <property type="entry name" value="Thioredoxin_domain"/>
</dbReference>
<dbReference type="Proteomes" id="UP000183080">
    <property type="component" value="Unassembled WGS sequence"/>
</dbReference>
<feature type="domain" description="Thioredoxin" evidence="4">
    <location>
        <begin position="1"/>
        <end position="154"/>
    </location>
</feature>
<gene>
    <name evidence="5" type="ORF">BD935_01645</name>
</gene>
<evidence type="ECO:0000256" key="1">
    <source>
        <dbReference type="ARBA" id="ARBA00023002"/>
    </source>
</evidence>
<evidence type="ECO:0000256" key="2">
    <source>
        <dbReference type="ARBA" id="ARBA00023284"/>
    </source>
</evidence>
<name>A0A1J5U2F4_9ARCH</name>
<dbReference type="PROSITE" id="PS51352">
    <property type="entry name" value="THIOREDOXIN_2"/>
    <property type="match status" value="1"/>
</dbReference>
<accession>A0A1J5U2F4</accession>
<dbReference type="InterPro" id="IPR000866">
    <property type="entry name" value="AhpC/TSA"/>
</dbReference>
<dbReference type="InterPro" id="IPR024706">
    <property type="entry name" value="Peroxiredoxin_AhpC-typ"/>
</dbReference>
<dbReference type="SUPFAM" id="SSF52833">
    <property type="entry name" value="Thioredoxin-like"/>
    <property type="match status" value="1"/>
</dbReference>
<reference evidence="5 6" key="1">
    <citation type="submission" date="2016-08" db="EMBL/GenBank/DDBJ databases">
        <title>New Insights into Marine Group III Euryarchaeota, from dark to light.</title>
        <authorList>
            <person name="Haro-Moreno J.M."/>
            <person name="Rodriguez-Valera F."/>
            <person name="Lopez-Garcia P."/>
            <person name="Moreira D."/>
            <person name="Martin-Cuadrado A.B."/>
        </authorList>
    </citation>
    <scope>NUCLEOTIDE SEQUENCE [LARGE SCALE GENOMIC DNA]</scope>
    <source>
        <strain evidence="5">CG-Epi1</strain>
    </source>
</reference>
<dbReference type="Gene3D" id="3.40.30.10">
    <property type="entry name" value="Glutaredoxin"/>
    <property type="match status" value="1"/>
</dbReference>
<keyword evidence="2" id="KW-0676">Redox-active center</keyword>
<proteinExistence type="predicted"/>
<evidence type="ECO:0000313" key="6">
    <source>
        <dbReference type="Proteomes" id="UP000183080"/>
    </source>
</evidence>
<dbReference type="AlphaFoldDB" id="A0A1J5U2F4"/>
<dbReference type="InterPro" id="IPR050455">
    <property type="entry name" value="Tpx_Peroxidase_subfamily"/>
</dbReference>